<sequence length="240" mass="27535">MSAAKRDRPNKGRGLALFRERTEWPNEEERFRGVWDWLNESARLSAAKEFGDLERLSEGKRRIIEDGIFHQTAVLVEDYFEAIGATETRPGPKSFDNEELVYIFFQHELVRSRMPGQSQRKHLNATAAALGDGLTRDAVRYRLTLARRFLSQSLPALKAKFEAKDRGEDIRPRERWLADPDVWLGGLLNFKRLAEEIDAEAADLETEAKLRGDAPNKPFLSHSELSEHLRDLSGDDPEYL</sequence>
<proteinExistence type="predicted"/>
<organism evidence="2 3">
    <name type="scientific">Roseivivax marinus</name>
    <dbReference type="NCBI Taxonomy" id="1379903"/>
    <lineage>
        <taxon>Bacteria</taxon>
        <taxon>Pseudomonadati</taxon>
        <taxon>Pseudomonadota</taxon>
        <taxon>Alphaproteobacteria</taxon>
        <taxon>Rhodobacterales</taxon>
        <taxon>Roseobacteraceae</taxon>
        <taxon>Roseivivax</taxon>
    </lineage>
</organism>
<dbReference type="RefSeq" id="WP_043844177.1">
    <property type="nucleotide sequence ID" value="NZ_AQQW01000005.1"/>
</dbReference>
<reference evidence="2 3" key="1">
    <citation type="journal article" date="2014" name="Antonie Van Leeuwenhoek">
        <title>Roseivivax atlanticus sp. nov., isolated from surface seawater of the Atlantic Ocean.</title>
        <authorList>
            <person name="Li G."/>
            <person name="Lai Q."/>
            <person name="Liu X."/>
            <person name="Sun F."/>
            <person name="Shao Z."/>
        </authorList>
    </citation>
    <scope>NUCLEOTIDE SEQUENCE [LARGE SCALE GENOMIC DNA]</scope>
    <source>
        <strain evidence="2 3">22II-s10s</strain>
    </source>
</reference>
<evidence type="ECO:0000313" key="3">
    <source>
        <dbReference type="Proteomes" id="UP000019063"/>
    </source>
</evidence>
<evidence type="ECO:0000313" key="2">
    <source>
        <dbReference type="EMBL" id="ETW12814.1"/>
    </source>
</evidence>
<protein>
    <submittedName>
        <fullName evidence="2">Uncharacterized protein</fullName>
    </submittedName>
</protein>
<dbReference type="EMBL" id="AQQW01000005">
    <property type="protein sequence ID" value="ETW12814.1"/>
    <property type="molecule type" value="Genomic_DNA"/>
</dbReference>
<dbReference type="Proteomes" id="UP000019063">
    <property type="component" value="Unassembled WGS sequence"/>
</dbReference>
<feature type="compositionally biased region" description="Basic and acidic residues" evidence="1">
    <location>
        <begin position="224"/>
        <end position="233"/>
    </location>
</feature>
<dbReference type="STRING" id="1379903.ATO8_09733"/>
<evidence type="ECO:0000256" key="1">
    <source>
        <dbReference type="SAM" id="MobiDB-lite"/>
    </source>
</evidence>
<comment type="caution">
    <text evidence="2">The sequence shown here is derived from an EMBL/GenBank/DDBJ whole genome shotgun (WGS) entry which is preliminary data.</text>
</comment>
<feature type="region of interest" description="Disordered" evidence="1">
    <location>
        <begin position="208"/>
        <end position="240"/>
    </location>
</feature>
<keyword evidence="3" id="KW-1185">Reference proteome</keyword>
<name>W4HJC3_9RHOB</name>
<gene>
    <name evidence="2" type="ORF">ATO8_09733</name>
</gene>
<dbReference type="AlphaFoldDB" id="W4HJC3"/>
<accession>W4HJC3</accession>